<evidence type="ECO:0000313" key="1">
    <source>
        <dbReference type="EMBL" id="ATL88958.1"/>
    </source>
</evidence>
<dbReference type="Proteomes" id="UP000223709">
    <property type="component" value="Chromosome"/>
</dbReference>
<dbReference type="Gene3D" id="3.30.1240.10">
    <property type="match status" value="1"/>
</dbReference>
<protein>
    <submittedName>
        <fullName evidence="1">Haloacid dehalogenase</fullName>
    </submittedName>
</protein>
<dbReference type="Pfam" id="PF08282">
    <property type="entry name" value="Hydrolase_3"/>
    <property type="match status" value="1"/>
</dbReference>
<dbReference type="InterPro" id="IPR023214">
    <property type="entry name" value="HAD_sf"/>
</dbReference>
<dbReference type="InterPro" id="IPR036412">
    <property type="entry name" value="HAD-like_sf"/>
</dbReference>
<reference evidence="1 2" key="1">
    <citation type="submission" date="2017-10" db="EMBL/GenBank/DDBJ databases">
        <title>Complete Genome Sequence of Faecalibacterium prausnitzii isolated from the gut of healthy adult Indian.</title>
        <authorList>
            <person name="Bag S."/>
            <person name="Ghosh T.S."/>
            <person name="Das B."/>
        </authorList>
    </citation>
    <scope>NUCLEOTIDE SEQUENCE [LARGE SCALE GENOMIC DNA]</scope>
    <source>
        <strain evidence="1 2">Indica</strain>
    </source>
</reference>
<dbReference type="EMBL" id="CP023819">
    <property type="protein sequence ID" value="ATL88958.1"/>
    <property type="molecule type" value="Genomic_DNA"/>
</dbReference>
<sequence length="278" mass="29591">MKETTIDQTLVLCDLDSLLLDAAGNLPQLQRDVLQLFASRGGRLTVFSQRSPRAVRSLLGGVRLSAPALVCGGTLAYNFSEGSGTALCSFEGMEESVLKMLPSLSGVGIALQMRDGSTRAVRMSEGLVFHLKQEWTPFVLSNAADVKGEDVLRILFYQDKKQMPILPTLQKALGDAAAFLHAERLAPDTLVLTPGLVSGSAMLNAVCPPSGYAAEQLTVLTGCTQMLDLVHLAGESVVPADAAPELRLAANRMTLTDHDTGAAAEFLYGMVRRAETSA</sequence>
<name>A0A291T774_9FIRM</name>
<dbReference type="SUPFAM" id="SSF56784">
    <property type="entry name" value="HAD-like"/>
    <property type="match status" value="1"/>
</dbReference>
<dbReference type="AlphaFoldDB" id="A0A291T774"/>
<evidence type="ECO:0000313" key="2">
    <source>
        <dbReference type="Proteomes" id="UP000223709"/>
    </source>
</evidence>
<gene>
    <name evidence="1" type="ORF">CRH10_00835</name>
</gene>
<dbReference type="Gene3D" id="3.40.50.1000">
    <property type="entry name" value="HAD superfamily/HAD-like"/>
    <property type="match status" value="1"/>
</dbReference>
<organism evidence="1 2">
    <name type="scientific">Faecalibacterium prausnitzii</name>
    <dbReference type="NCBI Taxonomy" id="853"/>
    <lineage>
        <taxon>Bacteria</taxon>
        <taxon>Bacillati</taxon>
        <taxon>Bacillota</taxon>
        <taxon>Clostridia</taxon>
        <taxon>Eubacteriales</taxon>
        <taxon>Oscillospiraceae</taxon>
        <taxon>Faecalibacterium</taxon>
    </lineage>
</organism>
<proteinExistence type="predicted"/>
<dbReference type="RefSeq" id="WP_098922274.1">
    <property type="nucleotide sequence ID" value="NZ_CP023819.1"/>
</dbReference>
<accession>A0A291T774</accession>